<dbReference type="Proteomes" id="UP000009877">
    <property type="component" value="Unassembled WGS sequence"/>
</dbReference>
<dbReference type="STRING" id="71999.KPaMU14_09990"/>
<dbReference type="GO" id="GO:0045892">
    <property type="term" value="P:negative regulation of DNA-templated transcription"/>
    <property type="evidence" value="ECO:0007669"/>
    <property type="project" value="TreeGrafter"/>
</dbReference>
<dbReference type="PROSITE" id="PS51077">
    <property type="entry name" value="HTH_ICLR"/>
    <property type="match status" value="1"/>
</dbReference>
<dbReference type="InterPro" id="IPR050707">
    <property type="entry name" value="HTH_MetabolicPath_Reg"/>
</dbReference>
<dbReference type="InterPro" id="IPR036390">
    <property type="entry name" value="WH_DNA-bd_sf"/>
</dbReference>
<evidence type="ECO:0000313" key="7">
    <source>
        <dbReference type="Proteomes" id="UP000009877"/>
    </source>
</evidence>
<dbReference type="InterPro" id="IPR014757">
    <property type="entry name" value="Tscrpt_reg_IclR_C"/>
</dbReference>
<dbReference type="InterPro" id="IPR029016">
    <property type="entry name" value="GAF-like_dom_sf"/>
</dbReference>
<evidence type="ECO:0000256" key="1">
    <source>
        <dbReference type="ARBA" id="ARBA00023015"/>
    </source>
</evidence>
<dbReference type="PANTHER" id="PTHR30136:SF24">
    <property type="entry name" value="HTH-TYPE TRANSCRIPTIONAL REPRESSOR ALLR"/>
    <property type="match status" value="1"/>
</dbReference>
<evidence type="ECO:0000259" key="4">
    <source>
        <dbReference type="PROSITE" id="PS51077"/>
    </source>
</evidence>
<name>M2YGX8_9MICC</name>
<feature type="domain" description="HTH iclR-type" evidence="4">
    <location>
        <begin position="8"/>
        <end position="69"/>
    </location>
</feature>
<dbReference type="RefSeq" id="WP_006213523.1">
    <property type="nucleotide sequence ID" value="NZ_ANHZ02000002.1"/>
</dbReference>
<dbReference type="InterPro" id="IPR005471">
    <property type="entry name" value="Tscrpt_reg_IclR_N"/>
</dbReference>
<dbReference type="Pfam" id="PF01614">
    <property type="entry name" value="IclR_C"/>
    <property type="match status" value="1"/>
</dbReference>
<dbReference type="EMBL" id="ANHZ02000002">
    <property type="protein sequence ID" value="EME37765.1"/>
    <property type="molecule type" value="Genomic_DNA"/>
</dbReference>
<dbReference type="Gene3D" id="3.30.450.40">
    <property type="match status" value="1"/>
</dbReference>
<protein>
    <submittedName>
        <fullName evidence="6">Transcriptional regulator, IclR family</fullName>
    </submittedName>
</protein>
<proteinExistence type="predicted"/>
<dbReference type="SMART" id="SM00346">
    <property type="entry name" value="HTH_ICLR"/>
    <property type="match status" value="1"/>
</dbReference>
<feature type="domain" description="IclR-ED" evidence="5">
    <location>
        <begin position="70"/>
        <end position="251"/>
    </location>
</feature>
<comment type="caution">
    <text evidence="6">The sequence shown here is derived from an EMBL/GenBank/DDBJ whole genome shotgun (WGS) entry which is preliminary data.</text>
</comment>
<keyword evidence="3" id="KW-0804">Transcription</keyword>
<dbReference type="AlphaFoldDB" id="M2YGX8"/>
<dbReference type="Gene3D" id="1.10.10.10">
    <property type="entry name" value="Winged helix-like DNA-binding domain superfamily/Winged helix DNA-binding domain"/>
    <property type="match status" value="1"/>
</dbReference>
<dbReference type="Pfam" id="PF09339">
    <property type="entry name" value="HTH_IclR"/>
    <property type="match status" value="1"/>
</dbReference>
<sequence length="257" mass="26839">MANSSSGDSVLVRLDRVLAAFGRDQPRLTSAQIARRTGLPPATAHRLCADLAAAGWLTRGAGGSYSVGTRLWELATRSAPETSLAAAAAPFLHGVQSALRQHVQLGRIQGDEVLFVQRLSQPGTRPISSAVAGRLPLHLSATGLVLLAGLPEAQRRDHARRVLERGEQLPQGGPEQLEQVLREIRASGHCVQTGNLEPDRTGIAVPVHAADGSVLAGLGIVADRALAPVDPSAVVQALHTAAHGIARAVEGPDHPVE</sequence>
<keyword evidence="1" id="KW-0805">Transcription regulation</keyword>
<reference evidence="6 7" key="1">
    <citation type="journal article" date="2014" name="Genome Announc.">
        <title>Draft Genome Sequence of Kocuria palustris PEL.</title>
        <authorList>
            <person name="Sharma G."/>
            <person name="Khatri I."/>
            <person name="Subramanian S."/>
        </authorList>
    </citation>
    <scope>NUCLEOTIDE SEQUENCE [LARGE SCALE GENOMIC DNA]</scope>
    <source>
        <strain evidence="6 7">PEL</strain>
    </source>
</reference>
<dbReference type="PANTHER" id="PTHR30136">
    <property type="entry name" value="HELIX-TURN-HELIX TRANSCRIPTIONAL REGULATOR, ICLR FAMILY"/>
    <property type="match status" value="1"/>
</dbReference>
<organism evidence="6 7">
    <name type="scientific">Kocuria palustris PEL</name>
    <dbReference type="NCBI Taxonomy" id="1236550"/>
    <lineage>
        <taxon>Bacteria</taxon>
        <taxon>Bacillati</taxon>
        <taxon>Actinomycetota</taxon>
        <taxon>Actinomycetes</taxon>
        <taxon>Micrococcales</taxon>
        <taxon>Micrococcaceae</taxon>
        <taxon>Kocuria</taxon>
    </lineage>
</organism>
<keyword evidence="2" id="KW-0238">DNA-binding</keyword>
<dbReference type="SUPFAM" id="SSF46785">
    <property type="entry name" value="Winged helix' DNA-binding domain"/>
    <property type="match status" value="1"/>
</dbReference>
<gene>
    <name evidence="6" type="ORF">C884_01139</name>
</gene>
<keyword evidence="7" id="KW-1185">Reference proteome</keyword>
<dbReference type="GO" id="GO:0003677">
    <property type="term" value="F:DNA binding"/>
    <property type="evidence" value="ECO:0007669"/>
    <property type="project" value="UniProtKB-KW"/>
</dbReference>
<dbReference type="SUPFAM" id="SSF55781">
    <property type="entry name" value="GAF domain-like"/>
    <property type="match status" value="1"/>
</dbReference>
<evidence type="ECO:0000256" key="3">
    <source>
        <dbReference type="ARBA" id="ARBA00023163"/>
    </source>
</evidence>
<accession>M2YGX8</accession>
<evidence type="ECO:0000259" key="5">
    <source>
        <dbReference type="PROSITE" id="PS51078"/>
    </source>
</evidence>
<dbReference type="PROSITE" id="PS51078">
    <property type="entry name" value="ICLR_ED"/>
    <property type="match status" value="1"/>
</dbReference>
<evidence type="ECO:0000313" key="6">
    <source>
        <dbReference type="EMBL" id="EME37765.1"/>
    </source>
</evidence>
<dbReference type="InterPro" id="IPR036388">
    <property type="entry name" value="WH-like_DNA-bd_sf"/>
</dbReference>
<evidence type="ECO:0000256" key="2">
    <source>
        <dbReference type="ARBA" id="ARBA00023125"/>
    </source>
</evidence>
<dbReference type="GO" id="GO:0003700">
    <property type="term" value="F:DNA-binding transcription factor activity"/>
    <property type="evidence" value="ECO:0007669"/>
    <property type="project" value="TreeGrafter"/>
</dbReference>